<dbReference type="EMBL" id="SHKR01000016">
    <property type="protein sequence ID" value="RZU10596.1"/>
    <property type="molecule type" value="Genomic_DNA"/>
</dbReference>
<protein>
    <submittedName>
        <fullName evidence="2">Pimeloyl-ACP methyl ester carboxylesterase</fullName>
    </submittedName>
</protein>
<evidence type="ECO:0000259" key="1">
    <source>
        <dbReference type="Pfam" id="PF00561"/>
    </source>
</evidence>
<sequence>MTLHHVAFGDGVPVLALHGWTPDHRLMTGCLEPIFSQLTGYRRLYPDLPAMGQSPAGDIDSSDGIMAAVREFIDEQIGDEPFVLMGESYGGYLSRGLVAERPEQILGMGLICPTGTLWHKDRKLPEHAVLRTEPGVLESLTEGEDFTELAVVQTAAALAAYRADVAPGLAVADLAAMDRIQENWALSTAPESGPVYTRPTLVLCGRQDAVTGYEDWYELLPHYPRATFAVLDVAGHNLQIEQPELLGALVREWLQRVSQGLPRVATSG</sequence>
<dbReference type="Pfam" id="PF00561">
    <property type="entry name" value="Abhydrolase_1"/>
    <property type="match status" value="1"/>
</dbReference>
<dbReference type="PANTHER" id="PTHR43798:SF6">
    <property type="entry name" value="HYDROLASE, PUTATIVE (AFU_ORTHOLOGUE AFUA_4G13070)-RELATED"/>
    <property type="match status" value="1"/>
</dbReference>
<name>A0A4V2FWP7_9ACTN</name>
<keyword evidence="3" id="KW-1185">Reference proteome</keyword>
<dbReference type="OrthoDB" id="27092at2"/>
<evidence type="ECO:0000313" key="2">
    <source>
        <dbReference type="EMBL" id="RZU10596.1"/>
    </source>
</evidence>
<evidence type="ECO:0000313" key="3">
    <source>
        <dbReference type="Proteomes" id="UP000292027"/>
    </source>
</evidence>
<feature type="domain" description="AB hydrolase-1" evidence="1">
    <location>
        <begin position="13"/>
        <end position="243"/>
    </location>
</feature>
<dbReference type="SUPFAM" id="SSF53474">
    <property type="entry name" value="alpha/beta-Hydrolases"/>
    <property type="match status" value="1"/>
</dbReference>
<accession>A0A4V2FWP7</accession>
<dbReference type="RefSeq" id="WP_130448334.1">
    <property type="nucleotide sequence ID" value="NZ_SHKR01000016.1"/>
</dbReference>
<dbReference type="Proteomes" id="UP000292027">
    <property type="component" value="Unassembled WGS sequence"/>
</dbReference>
<dbReference type="PANTHER" id="PTHR43798">
    <property type="entry name" value="MONOACYLGLYCEROL LIPASE"/>
    <property type="match status" value="1"/>
</dbReference>
<comment type="caution">
    <text evidence="2">The sequence shown here is derived from an EMBL/GenBank/DDBJ whole genome shotgun (WGS) entry which is preliminary data.</text>
</comment>
<dbReference type="Gene3D" id="3.40.50.1820">
    <property type="entry name" value="alpha/beta hydrolase"/>
    <property type="match status" value="1"/>
</dbReference>
<reference evidence="2 3" key="1">
    <citation type="journal article" date="2015" name="Stand. Genomic Sci.">
        <title>Genomic Encyclopedia of Bacterial and Archaeal Type Strains, Phase III: the genomes of soil and plant-associated and newly described type strains.</title>
        <authorList>
            <person name="Whitman W.B."/>
            <person name="Woyke T."/>
            <person name="Klenk H.P."/>
            <person name="Zhou Y."/>
            <person name="Lilburn T.G."/>
            <person name="Beck B.J."/>
            <person name="De Vos P."/>
            <person name="Vandamme P."/>
            <person name="Eisen J.A."/>
            <person name="Garrity G."/>
            <person name="Hugenholtz P."/>
            <person name="Kyrpides N.C."/>
        </authorList>
    </citation>
    <scope>NUCLEOTIDE SEQUENCE [LARGE SCALE GENOMIC DNA]</scope>
    <source>
        <strain evidence="2 3">VKM Ac-2540</strain>
    </source>
</reference>
<proteinExistence type="predicted"/>
<dbReference type="AlphaFoldDB" id="A0A4V2FWP7"/>
<dbReference type="PRINTS" id="PR00111">
    <property type="entry name" value="ABHYDROLASE"/>
</dbReference>
<gene>
    <name evidence="2" type="ORF">EV645_7061</name>
</gene>
<dbReference type="InterPro" id="IPR029058">
    <property type="entry name" value="AB_hydrolase_fold"/>
</dbReference>
<dbReference type="InterPro" id="IPR000073">
    <property type="entry name" value="AB_hydrolase_1"/>
</dbReference>
<dbReference type="GO" id="GO:0003824">
    <property type="term" value="F:catalytic activity"/>
    <property type="evidence" value="ECO:0007669"/>
    <property type="project" value="UniProtKB-ARBA"/>
</dbReference>
<organism evidence="2 3">
    <name type="scientific">Kribbella rubisoli</name>
    <dbReference type="NCBI Taxonomy" id="3075929"/>
    <lineage>
        <taxon>Bacteria</taxon>
        <taxon>Bacillati</taxon>
        <taxon>Actinomycetota</taxon>
        <taxon>Actinomycetes</taxon>
        <taxon>Propionibacteriales</taxon>
        <taxon>Kribbellaceae</taxon>
        <taxon>Kribbella</taxon>
    </lineage>
</organism>
<dbReference type="InterPro" id="IPR050266">
    <property type="entry name" value="AB_hydrolase_sf"/>
</dbReference>